<gene>
    <name evidence="1" type="ORF">AT727_02715</name>
</gene>
<sequence length="367" mass="42809">MERLQRADTGNEFRYLNISDMNTCYQYYERYATNLVNRINDPIKNPYNRKGIKTFVFDYLWKSSLNAGGAEFEAKDGLVINEGTLLNIYGLFYKLNTKINTTIELSHVVENITQLNSTIIYHNECKPEEPIISQIIFSDNVILNNISEYMAMCAIKFLIAHEIGHIFNGHTKYYKDVRNQIKRIEENGGKDLTKLNQLYLDLQTMEMDADAFAICRLIDEVIDLFITKDKILELLKTPSDVIKLLIYAIHGIFYLCKDTDQVNYMKKEHPPSLIRESLIYEAMIGYFSKKYNLDVSAVLANNLGTIDRHFYYVDNASNSQFMKYLDEFAEEADTYAEKIMNNYWEKVSLILEADARLPIEKKDLKDY</sequence>
<dbReference type="Proteomes" id="UP000054623">
    <property type="component" value="Unassembled WGS sequence"/>
</dbReference>
<protein>
    <submittedName>
        <fullName evidence="1">Uncharacterized protein</fullName>
    </submittedName>
</protein>
<organism evidence="1 2">
    <name type="scientific">Desulfitobacterium hafniense</name>
    <name type="common">Desulfitobacterium frappieri</name>
    <dbReference type="NCBI Taxonomy" id="49338"/>
    <lineage>
        <taxon>Bacteria</taxon>
        <taxon>Bacillati</taxon>
        <taxon>Bacillota</taxon>
        <taxon>Clostridia</taxon>
        <taxon>Eubacteriales</taxon>
        <taxon>Desulfitobacteriaceae</taxon>
        <taxon>Desulfitobacterium</taxon>
    </lineage>
</organism>
<evidence type="ECO:0000313" key="1">
    <source>
        <dbReference type="EMBL" id="KTE91861.1"/>
    </source>
</evidence>
<dbReference type="AlphaFoldDB" id="A0A0W1JK67"/>
<evidence type="ECO:0000313" key="2">
    <source>
        <dbReference type="Proteomes" id="UP000054623"/>
    </source>
</evidence>
<name>A0A0W1JK67_DESHA</name>
<dbReference type="RefSeq" id="WP_011460651.1">
    <property type="nucleotide sequence ID" value="NZ_LOCK01000017.1"/>
</dbReference>
<accession>A0A0W1JK67</accession>
<dbReference type="OrthoDB" id="9810445at2"/>
<proteinExistence type="predicted"/>
<reference evidence="1 2" key="1">
    <citation type="submission" date="2015-12" db="EMBL/GenBank/DDBJ databases">
        <title>Draft Genome Sequence of Desulfitobacterium hafniense Strain DH, a Sulfate-reducing Bacterium Isolated from Paddy Soils.</title>
        <authorList>
            <person name="Bao P."/>
            <person name="Zhang X."/>
            <person name="Li G."/>
        </authorList>
    </citation>
    <scope>NUCLEOTIDE SEQUENCE [LARGE SCALE GENOMIC DNA]</scope>
    <source>
        <strain evidence="1 2">DH</strain>
    </source>
</reference>
<comment type="caution">
    <text evidence="1">The sequence shown here is derived from an EMBL/GenBank/DDBJ whole genome shotgun (WGS) entry which is preliminary data.</text>
</comment>
<dbReference type="EMBL" id="LOCK01000017">
    <property type="protein sequence ID" value="KTE91861.1"/>
    <property type="molecule type" value="Genomic_DNA"/>
</dbReference>